<dbReference type="GO" id="GO:0080120">
    <property type="term" value="P:CAAX-box protein maturation"/>
    <property type="evidence" value="ECO:0007669"/>
    <property type="project" value="UniProtKB-ARBA"/>
</dbReference>
<proteinExistence type="predicted"/>
<feature type="transmembrane region" description="Helical" evidence="1">
    <location>
        <begin position="125"/>
        <end position="145"/>
    </location>
</feature>
<name>A0A9D2ATH5_9FIRM</name>
<protein>
    <submittedName>
        <fullName evidence="3">CPBP family intramembrane metalloprotease</fullName>
    </submittedName>
</protein>
<evidence type="ECO:0000256" key="1">
    <source>
        <dbReference type="SAM" id="Phobius"/>
    </source>
</evidence>
<evidence type="ECO:0000313" key="4">
    <source>
        <dbReference type="Proteomes" id="UP000824243"/>
    </source>
</evidence>
<dbReference type="PANTHER" id="PTHR39430">
    <property type="entry name" value="MEMBRANE-ASSOCIATED PROTEASE-RELATED"/>
    <property type="match status" value="1"/>
</dbReference>
<feature type="transmembrane region" description="Helical" evidence="1">
    <location>
        <begin position="27"/>
        <end position="55"/>
    </location>
</feature>
<feature type="transmembrane region" description="Helical" evidence="1">
    <location>
        <begin position="193"/>
        <end position="212"/>
    </location>
</feature>
<dbReference type="InterPro" id="IPR003675">
    <property type="entry name" value="Rce1/LyrA-like_dom"/>
</dbReference>
<organism evidence="3 4">
    <name type="scientific">Candidatus Mediterraneibacter caccavium</name>
    <dbReference type="NCBI Taxonomy" id="2838661"/>
    <lineage>
        <taxon>Bacteria</taxon>
        <taxon>Bacillati</taxon>
        <taxon>Bacillota</taxon>
        <taxon>Clostridia</taxon>
        <taxon>Lachnospirales</taxon>
        <taxon>Lachnospiraceae</taxon>
        <taxon>Mediterraneibacter</taxon>
    </lineage>
</organism>
<keyword evidence="1" id="KW-0472">Membrane</keyword>
<feature type="transmembrane region" description="Helical" evidence="1">
    <location>
        <begin position="257"/>
        <end position="274"/>
    </location>
</feature>
<keyword evidence="1" id="KW-1133">Transmembrane helix</keyword>
<feature type="transmembrane region" description="Helical" evidence="1">
    <location>
        <begin position="84"/>
        <end position="105"/>
    </location>
</feature>
<gene>
    <name evidence="3" type="ORF">H9981_09960</name>
</gene>
<evidence type="ECO:0000313" key="3">
    <source>
        <dbReference type="EMBL" id="HIX49315.1"/>
    </source>
</evidence>
<dbReference type="PANTHER" id="PTHR39430:SF1">
    <property type="entry name" value="PROTEASE"/>
    <property type="match status" value="1"/>
</dbReference>
<accession>A0A9D2ATH5</accession>
<feature type="transmembrane region" description="Helical" evidence="1">
    <location>
        <begin position="218"/>
        <end position="236"/>
    </location>
</feature>
<reference evidence="3" key="2">
    <citation type="submission" date="2021-04" db="EMBL/GenBank/DDBJ databases">
        <authorList>
            <person name="Gilroy R."/>
        </authorList>
    </citation>
    <scope>NUCLEOTIDE SEQUENCE</scope>
    <source>
        <strain evidence="3">ChiSjej5B23-15282</strain>
    </source>
</reference>
<evidence type="ECO:0000259" key="2">
    <source>
        <dbReference type="Pfam" id="PF02517"/>
    </source>
</evidence>
<dbReference type="EMBL" id="DXFA01000169">
    <property type="protein sequence ID" value="HIX49315.1"/>
    <property type="molecule type" value="Genomic_DNA"/>
</dbReference>
<dbReference type="AlphaFoldDB" id="A0A9D2ATH5"/>
<keyword evidence="3" id="KW-0645">Protease</keyword>
<feature type="domain" description="CAAX prenyl protease 2/Lysostaphin resistance protein A-like" evidence="2">
    <location>
        <begin position="162"/>
        <end position="254"/>
    </location>
</feature>
<dbReference type="GO" id="GO:0008237">
    <property type="term" value="F:metallopeptidase activity"/>
    <property type="evidence" value="ECO:0007669"/>
    <property type="project" value="UniProtKB-KW"/>
</dbReference>
<feature type="transmembrane region" description="Helical" evidence="1">
    <location>
        <begin position="151"/>
        <end position="172"/>
    </location>
</feature>
<dbReference type="Pfam" id="PF02517">
    <property type="entry name" value="Rce1-like"/>
    <property type="match status" value="1"/>
</dbReference>
<keyword evidence="1" id="KW-0812">Transmembrane</keyword>
<comment type="caution">
    <text evidence="3">The sequence shown here is derived from an EMBL/GenBank/DDBJ whole genome shotgun (WGS) entry which is preliminary data.</text>
</comment>
<sequence length="329" mass="35183">MIQFPTFPPHIKQAADRQKGQNWFIELLIFFLVYMISSMAASIIVIIGGVAAVLADSSILKQFASGDLRQAEALMDSLLDSDPIMIVTLFANAAMILITVLFCIFLQKRTAASMGFVRKKAFTQYLAGAGTGLLLFCGAVLINVLTGSMTIDGISSGFSPVLFLLFLLGFGVQGMGEEVLCRGYFMVSLGRRYRAAAAVFLNSAVFSLLHIFNPGISLLAIVNLLLAGVVFSLYFLRTGNIWGAGAMHTVWNFVQGNVFGMEVSGLEMSCSLFSSTSDPSRSLWNGGSFGAEGGLSVTIVLTIAILVMLFTARGNAAVSPRTENAGDNC</sequence>
<dbReference type="Proteomes" id="UP000824243">
    <property type="component" value="Unassembled WGS sequence"/>
</dbReference>
<reference evidence="3" key="1">
    <citation type="journal article" date="2021" name="PeerJ">
        <title>Extensive microbial diversity within the chicken gut microbiome revealed by metagenomics and culture.</title>
        <authorList>
            <person name="Gilroy R."/>
            <person name="Ravi A."/>
            <person name="Getino M."/>
            <person name="Pursley I."/>
            <person name="Horton D.L."/>
            <person name="Alikhan N.F."/>
            <person name="Baker D."/>
            <person name="Gharbi K."/>
            <person name="Hall N."/>
            <person name="Watson M."/>
            <person name="Adriaenssens E.M."/>
            <person name="Foster-Nyarko E."/>
            <person name="Jarju S."/>
            <person name="Secka A."/>
            <person name="Antonio M."/>
            <person name="Oren A."/>
            <person name="Chaudhuri R.R."/>
            <person name="La Ragione R."/>
            <person name="Hildebrand F."/>
            <person name="Pallen M.J."/>
        </authorList>
    </citation>
    <scope>NUCLEOTIDE SEQUENCE</scope>
    <source>
        <strain evidence="3">ChiSjej5B23-15282</strain>
    </source>
</reference>
<keyword evidence="3" id="KW-0482">Metalloprotease</keyword>
<feature type="transmembrane region" description="Helical" evidence="1">
    <location>
        <begin position="294"/>
        <end position="312"/>
    </location>
</feature>
<keyword evidence="3" id="KW-0378">Hydrolase</keyword>
<dbReference type="GO" id="GO:0004175">
    <property type="term" value="F:endopeptidase activity"/>
    <property type="evidence" value="ECO:0007669"/>
    <property type="project" value="UniProtKB-ARBA"/>
</dbReference>